<accession>A0A239L2X0</accession>
<dbReference type="Proteomes" id="UP000198356">
    <property type="component" value="Unassembled WGS sequence"/>
</dbReference>
<dbReference type="AlphaFoldDB" id="A0A239L2X0"/>
<dbReference type="OrthoDB" id="119801at2"/>
<evidence type="ECO:0000256" key="2">
    <source>
        <dbReference type="SAM" id="Phobius"/>
    </source>
</evidence>
<evidence type="ECO:0000313" key="4">
    <source>
        <dbReference type="Proteomes" id="UP000198356"/>
    </source>
</evidence>
<feature type="region of interest" description="Disordered" evidence="1">
    <location>
        <begin position="212"/>
        <end position="232"/>
    </location>
</feature>
<dbReference type="InterPro" id="IPR014717">
    <property type="entry name" value="Transl_elong_EF1B/ribsomal_bS6"/>
</dbReference>
<gene>
    <name evidence="3" type="ORF">SAMN05421770_10662</name>
</gene>
<protein>
    <submittedName>
        <fullName evidence="3">Uncharacterized protein</fullName>
    </submittedName>
</protein>
<sequence>MSALPVLKRRISQGELADRTRGVVTPLNLHWAGLGLLALVNLYLLLHMLFAWRAASSQDAAALANQRMLLTGAQIAARPLQGLDVKIERAGADADNFYKDRLPVSYSQVAAELGALAKDNKVKLTRVQYTQAPVLGDGSSEELTEVRMDASLSGDYRPLVLFINNVERDKRFFLITGVNLTGGQAGLVNLRVRLNTYIRGIGSEEEMKKVAIGGDEAPDAAPADATAKGGAR</sequence>
<keyword evidence="4" id="KW-1185">Reference proteome</keyword>
<feature type="transmembrane region" description="Helical" evidence="2">
    <location>
        <begin position="29"/>
        <end position="50"/>
    </location>
</feature>
<keyword evidence="2" id="KW-1133">Transmembrane helix</keyword>
<keyword evidence="2" id="KW-0472">Membrane</keyword>
<reference evidence="3 4" key="1">
    <citation type="submission" date="2017-06" db="EMBL/GenBank/DDBJ databases">
        <authorList>
            <person name="Kim H.J."/>
            <person name="Triplett B.A."/>
        </authorList>
    </citation>
    <scope>NUCLEOTIDE SEQUENCE [LARGE SCALE GENOMIC DNA]</scope>
    <source>
        <strain evidence="3 4">DSM 18704</strain>
    </source>
</reference>
<organism evidence="3 4">
    <name type="scientific">Granulicella rosea</name>
    <dbReference type="NCBI Taxonomy" id="474952"/>
    <lineage>
        <taxon>Bacteria</taxon>
        <taxon>Pseudomonadati</taxon>
        <taxon>Acidobacteriota</taxon>
        <taxon>Terriglobia</taxon>
        <taxon>Terriglobales</taxon>
        <taxon>Acidobacteriaceae</taxon>
        <taxon>Granulicella</taxon>
    </lineage>
</organism>
<dbReference type="EMBL" id="FZOU01000006">
    <property type="protein sequence ID" value="SNT24660.1"/>
    <property type="molecule type" value="Genomic_DNA"/>
</dbReference>
<evidence type="ECO:0000256" key="1">
    <source>
        <dbReference type="SAM" id="MobiDB-lite"/>
    </source>
</evidence>
<keyword evidence="2" id="KW-0812">Transmembrane</keyword>
<dbReference type="Gene3D" id="3.30.70.60">
    <property type="match status" value="1"/>
</dbReference>
<proteinExistence type="predicted"/>
<dbReference type="RefSeq" id="WP_089409408.1">
    <property type="nucleotide sequence ID" value="NZ_FZOU01000006.1"/>
</dbReference>
<evidence type="ECO:0000313" key="3">
    <source>
        <dbReference type="EMBL" id="SNT24660.1"/>
    </source>
</evidence>
<name>A0A239L2X0_9BACT</name>